<evidence type="ECO:0000256" key="4">
    <source>
        <dbReference type="ARBA" id="ARBA00012869"/>
    </source>
</evidence>
<dbReference type="InterPro" id="IPR036406">
    <property type="entry name" value="Coprogen_oxidase_aer_sf"/>
</dbReference>
<evidence type="ECO:0000256" key="5">
    <source>
        <dbReference type="ARBA" id="ARBA00023002"/>
    </source>
</evidence>
<keyword evidence="5 8" id="KW-0560">Oxidoreductase</keyword>
<dbReference type="EMBL" id="JAYGJQ010000002">
    <property type="protein sequence ID" value="MEA9357896.1"/>
    <property type="molecule type" value="Genomic_DNA"/>
</dbReference>
<gene>
    <name evidence="8" type="primary">hemF</name>
    <name evidence="8" type="ORF">SHI21_16820</name>
</gene>
<dbReference type="PANTHER" id="PTHR10755">
    <property type="entry name" value="COPROPORPHYRINOGEN III OXIDASE, MITOCHONDRIAL"/>
    <property type="match status" value="1"/>
</dbReference>
<dbReference type="PANTHER" id="PTHR10755:SF0">
    <property type="entry name" value="OXYGEN-DEPENDENT COPROPORPHYRINOGEN-III OXIDASE, MITOCHONDRIAL"/>
    <property type="match status" value="1"/>
</dbReference>
<dbReference type="Proteomes" id="UP001302274">
    <property type="component" value="Unassembled WGS sequence"/>
</dbReference>
<protein>
    <recommendedName>
        <fullName evidence="4">coproporphyrinogen oxidase</fullName>
        <ecNumber evidence="4">1.3.3.3</ecNumber>
    </recommendedName>
</protein>
<comment type="similarity">
    <text evidence="2">Belongs to the aerobic coproporphyrinogen-III oxidase family.</text>
</comment>
<comment type="pathway">
    <text evidence="1">Porphyrin-containing compound metabolism; protoporphyrin-IX biosynthesis; protoporphyrinogen-IX from coproporphyrinogen-III (O2 route): step 1/1.</text>
</comment>
<evidence type="ECO:0000313" key="9">
    <source>
        <dbReference type="Proteomes" id="UP001302274"/>
    </source>
</evidence>
<comment type="caution">
    <text evidence="8">The sequence shown here is derived from an EMBL/GenBank/DDBJ whole genome shotgun (WGS) entry which is preliminary data.</text>
</comment>
<comment type="subunit">
    <text evidence="3">Homodimer.</text>
</comment>
<dbReference type="RefSeq" id="WP_323578081.1">
    <property type="nucleotide sequence ID" value="NZ_JAYGJQ010000002.1"/>
</dbReference>
<keyword evidence="6" id="KW-0350">Heme biosynthesis</keyword>
<evidence type="ECO:0000256" key="1">
    <source>
        <dbReference type="ARBA" id="ARBA00005168"/>
    </source>
</evidence>
<dbReference type="SUPFAM" id="SSF102886">
    <property type="entry name" value="Coproporphyrinogen III oxidase"/>
    <property type="match status" value="1"/>
</dbReference>
<keyword evidence="9" id="KW-1185">Reference proteome</keyword>
<dbReference type="Gene3D" id="3.40.1500.10">
    <property type="entry name" value="Coproporphyrinogen III oxidase, aerobic"/>
    <property type="match status" value="1"/>
</dbReference>
<accession>A0ABU5VXW2</accession>
<evidence type="ECO:0000256" key="6">
    <source>
        <dbReference type="ARBA" id="ARBA00023133"/>
    </source>
</evidence>
<evidence type="ECO:0000256" key="3">
    <source>
        <dbReference type="ARBA" id="ARBA00011738"/>
    </source>
</evidence>
<evidence type="ECO:0000256" key="2">
    <source>
        <dbReference type="ARBA" id="ARBA00010644"/>
    </source>
</evidence>
<name>A0ABU5VXW2_9BACT</name>
<organism evidence="8 9">
    <name type="scientific">Bacteriovorax antarcticus</name>
    <dbReference type="NCBI Taxonomy" id="3088717"/>
    <lineage>
        <taxon>Bacteria</taxon>
        <taxon>Pseudomonadati</taxon>
        <taxon>Bdellovibrionota</taxon>
        <taxon>Bacteriovoracia</taxon>
        <taxon>Bacteriovoracales</taxon>
        <taxon>Bacteriovoracaceae</taxon>
        <taxon>Bacteriovorax</taxon>
    </lineage>
</organism>
<dbReference type="InterPro" id="IPR001260">
    <property type="entry name" value="Coprogen_oxidase_aer"/>
</dbReference>
<proteinExistence type="inferred from homology"/>
<dbReference type="EC" id="1.3.3.3" evidence="4"/>
<keyword evidence="7" id="KW-0627">Porphyrin biosynthesis</keyword>
<reference evidence="8 9" key="1">
    <citation type="submission" date="2023-11" db="EMBL/GenBank/DDBJ databases">
        <title>A Novel Polar Bacteriovorax (B. antarcticus) Isolated from the Biocrust in Antarctica.</title>
        <authorList>
            <person name="Mun W."/>
            <person name="Choi S.Y."/>
            <person name="Mitchell R.J."/>
        </authorList>
    </citation>
    <scope>NUCLEOTIDE SEQUENCE [LARGE SCALE GENOMIC DNA]</scope>
    <source>
        <strain evidence="8 9">PP10</strain>
    </source>
</reference>
<dbReference type="Pfam" id="PF01218">
    <property type="entry name" value="Coprogen_oxidas"/>
    <property type="match status" value="1"/>
</dbReference>
<evidence type="ECO:0000256" key="7">
    <source>
        <dbReference type="ARBA" id="ARBA00023244"/>
    </source>
</evidence>
<evidence type="ECO:0000313" key="8">
    <source>
        <dbReference type="EMBL" id="MEA9357896.1"/>
    </source>
</evidence>
<dbReference type="GO" id="GO:0004109">
    <property type="term" value="F:coproporphyrinogen oxidase activity"/>
    <property type="evidence" value="ECO:0007669"/>
    <property type="project" value="UniProtKB-EC"/>
</dbReference>
<dbReference type="PIRSF" id="PIRSF000166">
    <property type="entry name" value="Coproporphyri_ox"/>
    <property type="match status" value="1"/>
</dbReference>
<dbReference type="PRINTS" id="PR00073">
    <property type="entry name" value="COPRGNOXDASE"/>
</dbReference>
<dbReference type="NCBIfam" id="NF003727">
    <property type="entry name" value="PRK05330.1"/>
    <property type="match status" value="1"/>
</dbReference>
<sequence length="299" mass="34628">MQDLETKKVEFHRYVRALQDEITMALFDVDPKLNLEEDKWERLDHTGNPGGGGITRAFTGEIIENAGVNTSMVFGAIDPAFAGKLGGTGDQMWAAGISLIIHPRNPRVPTVHANFRMIHAGEKFWFGGGADLTPYYPHVEDFQYFHDTWREAITPYGHYEEWKKTCDSYFVNTHRNNEMRGVGGFFYDHFNTTDIDADLEMVKDISSNFIDSYFPIVEKRKDEAFDAEDEDFQLHRRGRYVEFNLLHDRGTMFGLKTNGRTDSILISLPARAKFSYKYKPKAGSVHEKMMEYYYPREWN</sequence>